<dbReference type="PANTHER" id="PTHR46986">
    <property type="entry name" value="ENDORIBONUCLEASE YBEY, CHLOROPLASTIC"/>
    <property type="match status" value="1"/>
</dbReference>
<dbReference type="Gene3D" id="3.40.390.30">
    <property type="entry name" value="Metalloproteases ('zincins'), catalytic domain"/>
    <property type="match status" value="1"/>
</dbReference>
<dbReference type="HAMAP" id="MF_00009">
    <property type="entry name" value="Endoribonucl_YbeY"/>
    <property type="match status" value="1"/>
</dbReference>
<keyword evidence="6 7" id="KW-0862">Zinc</keyword>
<keyword evidence="7" id="KW-0690">Ribosome biogenesis</keyword>
<evidence type="ECO:0000256" key="2">
    <source>
        <dbReference type="ARBA" id="ARBA00022722"/>
    </source>
</evidence>
<feature type="binding site" evidence="7">
    <location>
        <position position="136"/>
    </location>
    <ligand>
        <name>Zn(2+)</name>
        <dbReference type="ChEBI" id="CHEBI:29105"/>
        <note>catalytic</note>
    </ligand>
</feature>
<dbReference type="RefSeq" id="WP_062217133.1">
    <property type="nucleotide sequence ID" value="NZ_CP012023.1"/>
</dbReference>
<evidence type="ECO:0000256" key="6">
    <source>
        <dbReference type="ARBA" id="ARBA00022833"/>
    </source>
</evidence>
<dbReference type="GO" id="GO:0004521">
    <property type="term" value="F:RNA endonuclease activity"/>
    <property type="evidence" value="ECO:0007669"/>
    <property type="project" value="UniProtKB-UniRule"/>
</dbReference>
<feature type="binding site" evidence="7">
    <location>
        <position position="126"/>
    </location>
    <ligand>
        <name>Zn(2+)</name>
        <dbReference type="ChEBI" id="CHEBI:29105"/>
        <note>catalytic</note>
    </ligand>
</feature>
<dbReference type="InterPro" id="IPR002036">
    <property type="entry name" value="YbeY"/>
</dbReference>
<dbReference type="SUPFAM" id="SSF55486">
    <property type="entry name" value="Metalloproteases ('zincins'), catalytic domain"/>
    <property type="match status" value="1"/>
</dbReference>
<keyword evidence="3 7" id="KW-0479">Metal-binding</keyword>
<dbReference type="AlphaFoldDB" id="A0A0N9ZI06"/>
<keyword evidence="5 7" id="KW-0378">Hydrolase</keyword>
<evidence type="ECO:0000256" key="5">
    <source>
        <dbReference type="ARBA" id="ARBA00022801"/>
    </source>
</evidence>
<evidence type="ECO:0000313" key="8">
    <source>
        <dbReference type="EMBL" id="ALI55361.1"/>
    </source>
</evidence>
<dbReference type="PATRIC" id="fig|1397108.4.peg.1447"/>
<dbReference type="GO" id="GO:0006364">
    <property type="term" value="P:rRNA processing"/>
    <property type="evidence" value="ECO:0007669"/>
    <property type="project" value="UniProtKB-UniRule"/>
</dbReference>
<dbReference type="Proteomes" id="UP000064920">
    <property type="component" value="Chromosome"/>
</dbReference>
<dbReference type="GO" id="GO:0004222">
    <property type="term" value="F:metalloendopeptidase activity"/>
    <property type="evidence" value="ECO:0007669"/>
    <property type="project" value="InterPro"/>
</dbReference>
<protein>
    <recommendedName>
        <fullName evidence="7">Endoribonuclease YbeY</fullName>
        <ecNumber evidence="7">3.1.-.-</ecNumber>
    </recommendedName>
</protein>
<comment type="function">
    <text evidence="7">Single strand-specific metallo-endoribonuclease involved in late-stage 70S ribosome quality control and in maturation of the 3' terminus of the 16S rRNA.</text>
</comment>
<dbReference type="GO" id="GO:0005737">
    <property type="term" value="C:cytoplasm"/>
    <property type="evidence" value="ECO:0007669"/>
    <property type="project" value="UniProtKB-SubCell"/>
</dbReference>
<keyword evidence="7" id="KW-0698">rRNA processing</keyword>
<keyword evidence="2 7" id="KW-0540">Nuclease</keyword>
<feature type="binding site" evidence="7">
    <location>
        <position position="130"/>
    </location>
    <ligand>
        <name>Zn(2+)</name>
        <dbReference type="ChEBI" id="CHEBI:29105"/>
        <note>catalytic</note>
    </ligand>
</feature>
<reference evidence="8 9" key="1">
    <citation type="submission" date="2015-05" db="EMBL/GenBank/DDBJ databases">
        <authorList>
            <person name="Wang D.B."/>
            <person name="Wang M."/>
        </authorList>
    </citation>
    <scope>NUCLEOTIDE SEQUENCE [LARGE SCALE GENOMIC DNA]</scope>
    <source>
        <strain evidence="8 9">IMCC 12053</strain>
    </source>
</reference>
<keyword evidence="9" id="KW-1185">Reference proteome</keyword>
<evidence type="ECO:0000256" key="1">
    <source>
        <dbReference type="ARBA" id="ARBA00010875"/>
    </source>
</evidence>
<dbReference type="STRING" id="1397108.IMCC12053_1414"/>
<evidence type="ECO:0000256" key="7">
    <source>
        <dbReference type="HAMAP-Rule" id="MF_00009"/>
    </source>
</evidence>
<keyword evidence="7" id="KW-0963">Cytoplasm</keyword>
<accession>A0A0N9ZI06</accession>
<evidence type="ECO:0000256" key="4">
    <source>
        <dbReference type="ARBA" id="ARBA00022759"/>
    </source>
</evidence>
<comment type="cofactor">
    <cofactor evidence="7">
        <name>Zn(2+)</name>
        <dbReference type="ChEBI" id="CHEBI:29105"/>
    </cofactor>
    <text evidence="7">Binds 1 zinc ion.</text>
</comment>
<proteinExistence type="inferred from homology"/>
<dbReference type="OrthoDB" id="9807740at2"/>
<dbReference type="KEGG" id="cmar:IMCC12053_1414"/>
<dbReference type="InterPro" id="IPR023091">
    <property type="entry name" value="MetalPrtase_cat_dom_sf_prd"/>
</dbReference>
<name>A0A0N9ZI06_9RHOB</name>
<dbReference type="EC" id="3.1.-.-" evidence="7"/>
<keyword evidence="4 7" id="KW-0255">Endonuclease</keyword>
<dbReference type="GO" id="GO:0008270">
    <property type="term" value="F:zinc ion binding"/>
    <property type="evidence" value="ECO:0007669"/>
    <property type="project" value="UniProtKB-UniRule"/>
</dbReference>
<organism evidence="8 9">
    <name type="scientific">Celeribacter marinus</name>
    <dbReference type="NCBI Taxonomy" id="1397108"/>
    <lineage>
        <taxon>Bacteria</taxon>
        <taxon>Pseudomonadati</taxon>
        <taxon>Pseudomonadota</taxon>
        <taxon>Alphaproteobacteria</taxon>
        <taxon>Rhodobacterales</taxon>
        <taxon>Roseobacteraceae</taxon>
        <taxon>Celeribacter</taxon>
    </lineage>
</organism>
<dbReference type="NCBIfam" id="TIGR00043">
    <property type="entry name" value="rRNA maturation RNase YbeY"/>
    <property type="match status" value="1"/>
</dbReference>
<evidence type="ECO:0000313" key="9">
    <source>
        <dbReference type="Proteomes" id="UP000064920"/>
    </source>
</evidence>
<evidence type="ECO:0000256" key="3">
    <source>
        <dbReference type="ARBA" id="ARBA00022723"/>
    </source>
</evidence>
<gene>
    <name evidence="7" type="primary">ybeY</name>
    <name evidence="8" type="ORF">IMCC12053_1414</name>
</gene>
<dbReference type="Pfam" id="PF02130">
    <property type="entry name" value="YbeY"/>
    <property type="match status" value="1"/>
</dbReference>
<comment type="similarity">
    <text evidence="1 7">Belongs to the endoribonuclease YbeY family.</text>
</comment>
<dbReference type="PANTHER" id="PTHR46986:SF1">
    <property type="entry name" value="ENDORIBONUCLEASE YBEY, CHLOROPLASTIC"/>
    <property type="match status" value="1"/>
</dbReference>
<sequence>MALETLIEDTRWDEAGLEALVDVAERATLAYLGLDPEVCEGSVLGCDDEKITELNTQFREKDKATNVLSWPAAERATPNMRPPLPEPDFDGSVELGDIAISFDTCAREAEAAGTPFEHHITHLIVHGLLHVLGYDHITDADADIMERIETEILASLGVPDPY</sequence>
<dbReference type="EMBL" id="CP012023">
    <property type="protein sequence ID" value="ALI55361.1"/>
    <property type="molecule type" value="Genomic_DNA"/>
</dbReference>
<comment type="subcellular location">
    <subcellularLocation>
        <location evidence="7">Cytoplasm</location>
    </subcellularLocation>
</comment>